<comment type="subcellular location">
    <subcellularLocation>
        <location evidence="1">Cell inner membrane</location>
        <topology evidence="1">Multi-pass membrane protein</topology>
    </subcellularLocation>
</comment>
<comment type="similarity">
    <text evidence="8">Belongs to the TsuA/YedE (TC 9.B.102) family.</text>
</comment>
<keyword evidence="2" id="KW-0813">Transport</keyword>
<evidence type="ECO:0000256" key="4">
    <source>
        <dbReference type="ARBA" id="ARBA00022519"/>
    </source>
</evidence>
<keyword evidence="6 9" id="KW-1133">Transmembrane helix</keyword>
<gene>
    <name evidence="10" type="ordered locus">BAV2128</name>
</gene>
<dbReference type="HOGENOM" id="CLU_050656_1_0_4"/>
<feature type="transmembrane region" description="Helical" evidence="9">
    <location>
        <begin position="332"/>
        <end position="350"/>
    </location>
</feature>
<evidence type="ECO:0000256" key="1">
    <source>
        <dbReference type="ARBA" id="ARBA00004429"/>
    </source>
</evidence>
<name>Q2KZA3_BORA1</name>
<evidence type="ECO:0000256" key="3">
    <source>
        <dbReference type="ARBA" id="ARBA00022475"/>
    </source>
</evidence>
<reference evidence="10 11" key="1">
    <citation type="journal article" date="2006" name="J. Bacteriol.">
        <title>Comparison of the genome sequence of the poultry pathogen Bordetella avium with those of B. bronchiseptica, B. pertussis, and B. parapertussis reveals extensive diversity in surface structures associated with host interaction.</title>
        <authorList>
            <person name="Sebaihia M."/>
            <person name="Preston A."/>
            <person name="Maskell D.J."/>
            <person name="Kuzmiak H."/>
            <person name="Connell T.D."/>
            <person name="King N.D."/>
            <person name="Orndorff P.E."/>
            <person name="Miyamoto D.M."/>
            <person name="Thomson N.R."/>
            <person name="Harris D."/>
            <person name="Goble A."/>
            <person name="Lord A."/>
            <person name="Murphy L."/>
            <person name="Quail M.A."/>
            <person name="Rutter S."/>
            <person name="Squares R."/>
            <person name="Squares S."/>
            <person name="Woodward J."/>
            <person name="Parkhill J."/>
            <person name="Temple L.M."/>
        </authorList>
    </citation>
    <scope>NUCLEOTIDE SEQUENCE [LARGE SCALE GENOMIC DNA]</scope>
    <source>
        <strain evidence="10 11">197N</strain>
    </source>
</reference>
<feature type="transmembrane region" description="Helical" evidence="9">
    <location>
        <begin position="356"/>
        <end position="377"/>
    </location>
</feature>
<proteinExistence type="inferred from homology"/>
<keyword evidence="7 9" id="KW-0472">Membrane</keyword>
<feature type="transmembrane region" description="Helical" evidence="9">
    <location>
        <begin position="234"/>
        <end position="253"/>
    </location>
</feature>
<evidence type="ECO:0000256" key="6">
    <source>
        <dbReference type="ARBA" id="ARBA00022989"/>
    </source>
</evidence>
<dbReference type="EMBL" id="AM167904">
    <property type="protein sequence ID" value="CAJ49738.1"/>
    <property type="molecule type" value="Genomic_DNA"/>
</dbReference>
<evidence type="ECO:0000313" key="10">
    <source>
        <dbReference type="EMBL" id="CAJ49738.1"/>
    </source>
</evidence>
<accession>Q2KZA3</accession>
<dbReference type="eggNOG" id="COG2391">
    <property type="taxonomic scope" value="Bacteria"/>
</dbReference>
<dbReference type="KEGG" id="bav:BAV2128"/>
<dbReference type="Proteomes" id="UP000001977">
    <property type="component" value="Chromosome"/>
</dbReference>
<dbReference type="GeneID" id="92934810"/>
<feature type="transmembrane region" description="Helical" evidence="9">
    <location>
        <begin position="189"/>
        <end position="207"/>
    </location>
</feature>
<evidence type="ECO:0000256" key="2">
    <source>
        <dbReference type="ARBA" id="ARBA00022448"/>
    </source>
</evidence>
<dbReference type="AlphaFoldDB" id="Q2KZA3"/>
<dbReference type="PANTHER" id="PTHR30574">
    <property type="entry name" value="INNER MEMBRANE PROTEIN YEDE"/>
    <property type="match status" value="1"/>
</dbReference>
<protein>
    <submittedName>
        <fullName evidence="10">Membrane protein</fullName>
    </submittedName>
</protein>
<dbReference type="RefSeq" id="WP_012417793.1">
    <property type="nucleotide sequence ID" value="NC_010645.1"/>
</dbReference>
<feature type="transmembrane region" description="Helical" evidence="9">
    <location>
        <begin position="42"/>
        <end position="61"/>
    </location>
</feature>
<evidence type="ECO:0000313" key="11">
    <source>
        <dbReference type="Proteomes" id="UP000001977"/>
    </source>
</evidence>
<feature type="transmembrane region" description="Helical" evidence="9">
    <location>
        <begin position="82"/>
        <end position="102"/>
    </location>
</feature>
<evidence type="ECO:0000256" key="9">
    <source>
        <dbReference type="SAM" id="Phobius"/>
    </source>
</evidence>
<dbReference type="Pfam" id="PF04143">
    <property type="entry name" value="Sulf_transp"/>
    <property type="match status" value="1"/>
</dbReference>
<keyword evidence="11" id="KW-1185">Reference proteome</keyword>
<keyword evidence="5 9" id="KW-0812">Transmembrane</keyword>
<dbReference type="OrthoDB" id="9794165at2"/>
<feature type="transmembrane region" description="Helical" evidence="9">
    <location>
        <begin position="148"/>
        <end position="169"/>
    </location>
</feature>
<keyword evidence="3" id="KW-1003">Cell membrane</keyword>
<evidence type="ECO:0000256" key="5">
    <source>
        <dbReference type="ARBA" id="ARBA00022692"/>
    </source>
</evidence>
<dbReference type="GO" id="GO:0005886">
    <property type="term" value="C:plasma membrane"/>
    <property type="evidence" value="ECO:0007669"/>
    <property type="project" value="UniProtKB-SubCell"/>
</dbReference>
<organism evidence="10 11">
    <name type="scientific">Bordetella avium (strain 197N)</name>
    <dbReference type="NCBI Taxonomy" id="360910"/>
    <lineage>
        <taxon>Bacteria</taxon>
        <taxon>Pseudomonadati</taxon>
        <taxon>Pseudomonadota</taxon>
        <taxon>Betaproteobacteria</taxon>
        <taxon>Burkholderiales</taxon>
        <taxon>Alcaligenaceae</taxon>
        <taxon>Bordetella</taxon>
    </lineage>
</organism>
<dbReference type="PANTHER" id="PTHR30574:SF1">
    <property type="entry name" value="SULPHUR TRANSPORT DOMAIN-CONTAINING PROTEIN"/>
    <property type="match status" value="1"/>
</dbReference>
<feature type="transmembrane region" description="Helical" evidence="9">
    <location>
        <begin position="114"/>
        <end position="141"/>
    </location>
</feature>
<evidence type="ECO:0000256" key="8">
    <source>
        <dbReference type="ARBA" id="ARBA00035655"/>
    </source>
</evidence>
<sequence length="402" mass="42160">MSTATLQLPANPVNRKPLWFASLLVLAGAAYLLETVSWKQSALWIVGALLGVTLYHASFGFTQAWRVFVSDRRGAGLRGQMAMLAFGVVLFFPFLAAGSLFGQPVNGLVSPPGLSVLLGAFLFGIGMQLGGGCASGTLFAVGGGNTRMVVTLLFFIVGSVFATANFPWWSSLPALPPTSLIKTWGLPTALIVNLAVFSLIAWLTTVFEKRRHGQLISSATHTDRPATLLRGPWPLIWGGLALVVLNFATLALAGRPWGITSAFALWGAKTLDALGSDVASWAYWSKQQAALAAPVSRDVTSVMDIGLMLGALAAASSAGKFAPVWKVPLRSLAGAIIGGLLLGYGSRISFGCNIGAYFSGILSGSLHAWLWLPAAFLGSALGVQLRPLFGLAVEKNPAPSSC</sequence>
<keyword evidence="4" id="KW-0997">Cell inner membrane</keyword>
<dbReference type="STRING" id="360910.BAV2128"/>
<dbReference type="InterPro" id="IPR007272">
    <property type="entry name" value="Sulf_transp_TsuA/YedE"/>
</dbReference>
<evidence type="ECO:0000256" key="7">
    <source>
        <dbReference type="ARBA" id="ARBA00023136"/>
    </source>
</evidence>